<dbReference type="AlphaFoldDB" id="A0A6A3WPT3"/>
<proteinExistence type="predicted"/>
<comment type="caution">
    <text evidence="3">The sequence shown here is derived from an EMBL/GenBank/DDBJ whole genome shotgun (WGS) entry which is preliminary data.</text>
</comment>
<evidence type="ECO:0000313" key="7">
    <source>
        <dbReference type="Proteomes" id="UP000460718"/>
    </source>
</evidence>
<evidence type="ECO:0000313" key="2">
    <source>
        <dbReference type="EMBL" id="KAE8958019.1"/>
    </source>
</evidence>
<evidence type="ECO:0008006" key="8">
    <source>
        <dbReference type="Google" id="ProtNLM"/>
    </source>
</evidence>
<dbReference type="EMBL" id="QXGE01000558">
    <property type="protein sequence ID" value="KAE9309096.1"/>
    <property type="molecule type" value="Genomic_DNA"/>
</dbReference>
<evidence type="ECO:0000313" key="5">
    <source>
        <dbReference type="Proteomes" id="UP000433483"/>
    </source>
</evidence>
<accession>A0A6A3WPT3</accession>
<reference evidence="5 6" key="1">
    <citation type="submission" date="2018-08" db="EMBL/GenBank/DDBJ databases">
        <title>Genomic investigation of the strawberry pathogen Phytophthora fragariae indicates pathogenicity is determined by transcriptional variation in three key races.</title>
        <authorList>
            <person name="Adams T.M."/>
            <person name="Armitage A.D."/>
            <person name="Sobczyk M.K."/>
            <person name="Bates H.J."/>
            <person name="Dunwell J.M."/>
            <person name="Nellist C.F."/>
            <person name="Harrison R.J."/>
        </authorList>
    </citation>
    <scope>NUCLEOTIDE SEQUENCE [LARGE SCALE GENOMIC DNA]</scope>
    <source>
        <strain evidence="4 6">A4</strain>
        <strain evidence="3 5">NOV-27</strain>
        <strain evidence="2 7">SCRP245</strain>
    </source>
</reference>
<feature type="chain" id="PRO_5036166670" description="Secreted protein" evidence="1">
    <location>
        <begin position="27"/>
        <end position="238"/>
    </location>
</feature>
<evidence type="ECO:0000313" key="6">
    <source>
        <dbReference type="Proteomes" id="UP000437068"/>
    </source>
</evidence>
<dbReference type="EMBL" id="QXFW01006989">
    <property type="protein sequence ID" value="KAE8958019.1"/>
    <property type="molecule type" value="Genomic_DNA"/>
</dbReference>
<protein>
    <recommendedName>
        <fullName evidence="8">Secreted protein</fullName>
    </recommendedName>
</protein>
<name>A0A6A3WPT3_9STRA</name>
<evidence type="ECO:0000256" key="1">
    <source>
        <dbReference type="SAM" id="SignalP"/>
    </source>
</evidence>
<dbReference type="Proteomes" id="UP000437068">
    <property type="component" value="Unassembled WGS sequence"/>
</dbReference>
<feature type="signal peptide" evidence="1">
    <location>
        <begin position="1"/>
        <end position="26"/>
    </location>
</feature>
<evidence type="ECO:0000313" key="3">
    <source>
        <dbReference type="EMBL" id="KAE9186111.1"/>
    </source>
</evidence>
<keyword evidence="1" id="KW-0732">Signal</keyword>
<dbReference type="EMBL" id="QXGB01001746">
    <property type="protein sequence ID" value="KAE9186111.1"/>
    <property type="molecule type" value="Genomic_DNA"/>
</dbReference>
<gene>
    <name evidence="4" type="ORF">PF001_g10848</name>
    <name evidence="3" type="ORF">PF005_g20969</name>
    <name evidence="2" type="ORF">PF011_g30933</name>
</gene>
<dbReference type="Proteomes" id="UP000433483">
    <property type="component" value="Unassembled WGS sequence"/>
</dbReference>
<evidence type="ECO:0000313" key="4">
    <source>
        <dbReference type="EMBL" id="KAE9309096.1"/>
    </source>
</evidence>
<keyword evidence="5" id="KW-1185">Reference proteome</keyword>
<dbReference type="Proteomes" id="UP000460718">
    <property type="component" value="Unassembled WGS sequence"/>
</dbReference>
<sequence>MSLLLATLYYCLLSLPFCALPYFCRACTTALQPDLRGVIKILPRRVLLGGASGWHVSPKRACGSTPRMNTRRTGFWHYVPRFITHVAFPVELLRPSNRVVLPPPRRSPSLKSVDLHLGAFFFRRPVCPLPPRGTTPQLFHPLVDGTGFVNGDCPAQVSLWRVEPVGWNSAKTRHLLSRLGRTVGDPKETPRRPTQPTRSAIVVGCLLGPTFDDLCVLQYHNWCRDPGTGVCLFLLGTS</sequence>
<organism evidence="3 5">
    <name type="scientific">Phytophthora fragariae</name>
    <dbReference type="NCBI Taxonomy" id="53985"/>
    <lineage>
        <taxon>Eukaryota</taxon>
        <taxon>Sar</taxon>
        <taxon>Stramenopiles</taxon>
        <taxon>Oomycota</taxon>
        <taxon>Peronosporomycetes</taxon>
        <taxon>Peronosporales</taxon>
        <taxon>Peronosporaceae</taxon>
        <taxon>Phytophthora</taxon>
    </lineage>
</organism>